<evidence type="ECO:0000313" key="2">
    <source>
        <dbReference type="EMBL" id="UWP83297.1"/>
    </source>
</evidence>
<organism evidence="2 3">
    <name type="scientific">Dactylosporangium fulvum</name>
    <dbReference type="NCBI Taxonomy" id="53359"/>
    <lineage>
        <taxon>Bacteria</taxon>
        <taxon>Bacillati</taxon>
        <taxon>Actinomycetota</taxon>
        <taxon>Actinomycetes</taxon>
        <taxon>Micromonosporales</taxon>
        <taxon>Micromonosporaceae</taxon>
        <taxon>Dactylosporangium</taxon>
    </lineage>
</organism>
<keyword evidence="1" id="KW-1133">Transmembrane helix</keyword>
<gene>
    <name evidence="2" type="ORF">Dfulv_03045</name>
</gene>
<keyword evidence="1" id="KW-0472">Membrane</keyword>
<dbReference type="Proteomes" id="UP001059617">
    <property type="component" value="Chromosome"/>
</dbReference>
<protein>
    <recommendedName>
        <fullName evidence="4">DUF3592 domain-containing protein</fullName>
    </recommendedName>
</protein>
<keyword evidence="3" id="KW-1185">Reference proteome</keyword>
<keyword evidence="1" id="KW-0812">Transmembrane</keyword>
<dbReference type="RefSeq" id="WP_259861080.1">
    <property type="nucleotide sequence ID" value="NZ_BAAAST010000047.1"/>
</dbReference>
<feature type="transmembrane region" description="Helical" evidence="1">
    <location>
        <begin position="104"/>
        <end position="125"/>
    </location>
</feature>
<reference evidence="2" key="1">
    <citation type="submission" date="2021-04" db="EMBL/GenBank/DDBJ databases">
        <authorList>
            <person name="Hartkoorn R.C."/>
            <person name="Beaudoing E."/>
            <person name="Hot D."/>
        </authorList>
    </citation>
    <scope>NUCLEOTIDE SEQUENCE</scope>
    <source>
        <strain evidence="2">NRRL B-16292</strain>
    </source>
</reference>
<accession>A0ABY5W002</accession>
<name>A0ABY5W002_9ACTN</name>
<dbReference type="EMBL" id="CP073720">
    <property type="protein sequence ID" value="UWP83297.1"/>
    <property type="molecule type" value="Genomic_DNA"/>
</dbReference>
<proteinExistence type="predicted"/>
<sequence length="139" mass="14727">MRNWFPIGLTILLVAGVAGLLTVAVRGALHDRDQVRGTVTVTGCTFEAYGRHGDTYLCRGRFAGPFDIPEVTFANLGELTAGTTVAAAVSGPGDTSADLVSEGYWRLVVTIGGSIALLVILVLVWRTRRHSARSGSLAR</sequence>
<evidence type="ECO:0000256" key="1">
    <source>
        <dbReference type="SAM" id="Phobius"/>
    </source>
</evidence>
<evidence type="ECO:0000313" key="3">
    <source>
        <dbReference type="Proteomes" id="UP001059617"/>
    </source>
</evidence>
<evidence type="ECO:0008006" key="4">
    <source>
        <dbReference type="Google" id="ProtNLM"/>
    </source>
</evidence>
<reference evidence="2" key="2">
    <citation type="submission" date="2022-09" db="EMBL/GenBank/DDBJ databases">
        <title>Biosynthetic gene clusters of Dactylosporangioum fulvum.</title>
        <authorList>
            <person name="Caradec T."/>
        </authorList>
    </citation>
    <scope>NUCLEOTIDE SEQUENCE</scope>
    <source>
        <strain evidence="2">NRRL B-16292</strain>
    </source>
</reference>